<dbReference type="FunFam" id="3.30.310.50:FF:000001">
    <property type="entry name" value="Phosphoglucosamine mutase"/>
    <property type="match status" value="1"/>
</dbReference>
<dbReference type="GO" id="GO:0005829">
    <property type="term" value="C:cytosol"/>
    <property type="evidence" value="ECO:0007669"/>
    <property type="project" value="TreeGrafter"/>
</dbReference>
<dbReference type="Pfam" id="PF02878">
    <property type="entry name" value="PGM_PMM_I"/>
    <property type="match status" value="1"/>
</dbReference>
<dbReference type="NCBIfam" id="TIGR01455">
    <property type="entry name" value="glmM"/>
    <property type="match status" value="1"/>
</dbReference>
<dbReference type="Pfam" id="PF02880">
    <property type="entry name" value="PGM_PMM_III"/>
    <property type="match status" value="1"/>
</dbReference>
<accession>B1X4U3</accession>
<dbReference type="GO" id="GO:0004615">
    <property type="term" value="F:phosphomannomutase activity"/>
    <property type="evidence" value="ECO:0007669"/>
    <property type="project" value="TreeGrafter"/>
</dbReference>
<dbReference type="SUPFAM" id="SSF53738">
    <property type="entry name" value="Phosphoglucomutase, first 3 domains"/>
    <property type="match status" value="3"/>
</dbReference>
<keyword evidence="5 9" id="KW-0460">Magnesium</keyword>
<dbReference type="InterPro" id="IPR036900">
    <property type="entry name" value="A-D-PHexomutase_C_sf"/>
</dbReference>
<dbReference type="InterPro" id="IPR016066">
    <property type="entry name" value="A-D-PHexomutase_CS"/>
</dbReference>
<dbReference type="Gene3D" id="3.40.120.10">
    <property type="entry name" value="Alpha-D-Glucose-1,6-Bisphosphate, subunit A, domain 3"/>
    <property type="match status" value="3"/>
</dbReference>
<comment type="similarity">
    <text evidence="2 9">Belongs to the phosphohexose mutase family.</text>
</comment>
<evidence type="ECO:0000259" key="11">
    <source>
        <dbReference type="Pfam" id="PF02878"/>
    </source>
</evidence>
<feature type="domain" description="Alpha-D-phosphohexomutase alpha/beta/alpha" evidence="13">
    <location>
        <begin position="274"/>
        <end position="386"/>
    </location>
</feature>
<dbReference type="PANTHER" id="PTHR42946:SF1">
    <property type="entry name" value="PHOSPHOGLUCOMUTASE (ALPHA-D-GLUCOSE-1,6-BISPHOSPHATE-DEPENDENT)"/>
    <property type="match status" value="1"/>
</dbReference>
<organism evidence="14">
    <name type="scientific">Paulinella chromatophora</name>
    <dbReference type="NCBI Taxonomy" id="39717"/>
    <lineage>
        <taxon>Eukaryota</taxon>
        <taxon>Sar</taxon>
        <taxon>Rhizaria</taxon>
        <taxon>Cercozoa</taxon>
        <taxon>Imbricatea</taxon>
        <taxon>Silicofilosea</taxon>
        <taxon>Euglyphida</taxon>
        <taxon>Paulinellidae</taxon>
        <taxon>Paulinella</taxon>
    </lineage>
</organism>
<keyword evidence="6" id="KW-0413">Isomerase</keyword>
<dbReference type="InterPro" id="IPR005843">
    <property type="entry name" value="A-D-PHexomutase_C"/>
</dbReference>
<proteinExistence type="inferred from homology"/>
<sequence length="468" mass="51005">MFKTNLSPIDEPHNLGLIQFGTDGIRGCVNSFLTPALALKIGYWFGQVLLSEGPVLIGIDSRNSSLMISSAITAGINASGRDVLSLGLCPTPALPNIIRRFSAAGGIMVSASHNPPQDNGIKVFGSNGAKLNDTQQRTIEAALQGRIEDNITSRIAQRKSSYGSYHQRYDLLEFYRNSLLASVKNKRLDGARIVLDLCCGSATVCSAEVFQALGADLILLNSEPDGSRINVGCGSTNLTPLQVAVTQNSADMGFSFDGDADRVLAVDGRSNIVDGDHILYLWGLDLMKKDELPSNRLVATDMSNLAFEKTWHNLGGIFERTRVGDKYVSKTMEITGAALGGEQSGHIISLQNGMSGDGLLTALKVATLIQDWGGTLSDWMLNSFNPYPQKLVNIHLLNSNNINEWMNHEQLKEIIEKAKLAMNNQGRILIRPSGTEPILRVMVEALDIEMVEYWANKIVKTIQPNFIN</sequence>
<evidence type="ECO:0000256" key="5">
    <source>
        <dbReference type="ARBA" id="ARBA00022842"/>
    </source>
</evidence>
<feature type="domain" description="Alpha-D-phosphohexomutase alpha/beta/alpha" evidence="11">
    <location>
        <begin position="19"/>
        <end position="144"/>
    </location>
</feature>
<reference evidence="14" key="2">
    <citation type="journal article" date="2008" name="Curr. Biol.">
        <title>Chromatophore genome sequence of Paulinella sheds light on acquisition of photosynthesis by eukaryotes.</title>
        <authorList>
            <person name="Nowack E.C.M."/>
            <person name="Melkonian M."/>
            <person name="Gloeckner G."/>
        </authorList>
    </citation>
    <scope>NUCLEOTIDE SEQUENCE [LARGE SCALE GENOMIC DNA]</scope>
</reference>
<evidence type="ECO:0000259" key="13">
    <source>
        <dbReference type="Pfam" id="PF02880"/>
    </source>
</evidence>
<dbReference type="EMBL" id="CP000815">
    <property type="protein sequence ID" value="ACB42962.1"/>
    <property type="molecule type" value="Genomic_DNA"/>
</dbReference>
<dbReference type="PROSITE" id="PS00710">
    <property type="entry name" value="PGM_PMM"/>
    <property type="match status" value="1"/>
</dbReference>
<dbReference type="RefSeq" id="YP_002049172.1">
    <property type="nucleotide sequence ID" value="NC_011087.1"/>
</dbReference>
<dbReference type="FunFam" id="3.40.120.10:FF:000001">
    <property type="entry name" value="Phosphoglucosamine mutase"/>
    <property type="match status" value="1"/>
</dbReference>
<dbReference type="GeneID" id="6481652"/>
<dbReference type="InterPro" id="IPR005845">
    <property type="entry name" value="A-D-PHexomutase_a/b/a-II"/>
</dbReference>
<geneLocation type="organellar chromatophore" evidence="14"/>
<keyword evidence="14" id="KW-0934">Plastid</keyword>
<evidence type="ECO:0000256" key="4">
    <source>
        <dbReference type="ARBA" id="ARBA00022723"/>
    </source>
</evidence>
<dbReference type="GO" id="GO:0000287">
    <property type="term" value="F:magnesium ion binding"/>
    <property type="evidence" value="ECO:0007669"/>
    <property type="project" value="InterPro"/>
</dbReference>
<dbReference type="InterPro" id="IPR016055">
    <property type="entry name" value="A-D-PHexomutase_a/b/a-I/II/III"/>
</dbReference>
<dbReference type="GO" id="GO:0016740">
    <property type="term" value="F:transferase activity"/>
    <property type="evidence" value="ECO:0007669"/>
    <property type="project" value="UniProtKB-KW"/>
</dbReference>
<dbReference type="Gene3D" id="3.30.310.50">
    <property type="entry name" value="Alpha-D-phosphohexomutase, C-terminal domain"/>
    <property type="match status" value="1"/>
</dbReference>
<dbReference type="GO" id="GO:0008966">
    <property type="term" value="F:phosphoglucosamine mutase activity"/>
    <property type="evidence" value="ECO:0007669"/>
    <property type="project" value="UniProtKB-EC"/>
</dbReference>
<dbReference type="GO" id="GO:0006048">
    <property type="term" value="P:UDP-N-acetylglucosamine biosynthetic process"/>
    <property type="evidence" value="ECO:0007669"/>
    <property type="project" value="TreeGrafter"/>
</dbReference>
<gene>
    <name evidence="14" type="ordered locus">PCC_0528</name>
</gene>
<dbReference type="EC" id="5.4.2.10" evidence="7"/>
<dbReference type="AlphaFoldDB" id="B1X4U3"/>
<evidence type="ECO:0000259" key="10">
    <source>
        <dbReference type="Pfam" id="PF00408"/>
    </source>
</evidence>
<dbReference type="PRINTS" id="PR00509">
    <property type="entry name" value="PGMPMM"/>
</dbReference>
<dbReference type="FunFam" id="3.40.120.10:FF:000002">
    <property type="entry name" value="Phosphoglucosamine mutase"/>
    <property type="match status" value="1"/>
</dbReference>
<evidence type="ECO:0000256" key="2">
    <source>
        <dbReference type="ARBA" id="ARBA00010231"/>
    </source>
</evidence>
<comment type="cofactor">
    <cofactor evidence="1">
        <name>Mg(2+)</name>
        <dbReference type="ChEBI" id="CHEBI:18420"/>
    </cofactor>
</comment>
<dbReference type="InterPro" id="IPR005841">
    <property type="entry name" value="Alpha-D-phosphohexomutase_SF"/>
</dbReference>
<dbReference type="InterPro" id="IPR050060">
    <property type="entry name" value="Phosphoglucosamine_mutase"/>
</dbReference>
<reference evidence="14" key="1">
    <citation type="submission" date="2007-08" db="EMBL/GenBank/DDBJ databases">
        <authorList>
            <person name="Gloeckner G."/>
            <person name="Nowack E."/>
            <person name="Melkonian M."/>
        </authorList>
    </citation>
    <scope>NUCLEOTIDE SEQUENCE</scope>
</reference>
<dbReference type="GO" id="GO:0005975">
    <property type="term" value="P:carbohydrate metabolic process"/>
    <property type="evidence" value="ECO:0007669"/>
    <property type="project" value="InterPro"/>
</dbReference>
<keyword evidence="3" id="KW-0597">Phosphoprotein</keyword>
<feature type="domain" description="Alpha-D-phosphohexomutase C-terminal" evidence="10">
    <location>
        <begin position="401"/>
        <end position="459"/>
    </location>
</feature>
<dbReference type="InterPro" id="IPR005846">
    <property type="entry name" value="A-D-PHexomutase_a/b/a-III"/>
</dbReference>
<evidence type="ECO:0000256" key="9">
    <source>
        <dbReference type="RuleBase" id="RU004326"/>
    </source>
</evidence>
<protein>
    <recommendedName>
        <fullName evidence="8">Phosphoglucosamine mutase</fullName>
        <ecNumber evidence="7">5.4.2.10</ecNumber>
    </recommendedName>
</protein>
<name>B1X4U3_PAUCH</name>
<evidence type="ECO:0000313" key="14">
    <source>
        <dbReference type="EMBL" id="ACB42962.1"/>
    </source>
</evidence>
<evidence type="ECO:0000256" key="7">
    <source>
        <dbReference type="ARBA" id="ARBA00066330"/>
    </source>
</evidence>
<dbReference type="InterPro" id="IPR006352">
    <property type="entry name" value="GlmM_bact"/>
</dbReference>
<keyword evidence="4 9" id="KW-0479">Metal-binding</keyword>
<dbReference type="CDD" id="cd05802">
    <property type="entry name" value="GlmM"/>
    <property type="match status" value="1"/>
</dbReference>
<keyword evidence="14" id="KW-0808">Transferase</keyword>
<dbReference type="PANTHER" id="PTHR42946">
    <property type="entry name" value="PHOSPHOHEXOSE MUTASE"/>
    <property type="match status" value="1"/>
</dbReference>
<dbReference type="HAMAP" id="MF_01554_B">
    <property type="entry name" value="GlmM_B"/>
    <property type="match status" value="1"/>
</dbReference>
<feature type="domain" description="Alpha-D-phosphohexomutase alpha/beta/alpha" evidence="12">
    <location>
        <begin position="174"/>
        <end position="269"/>
    </location>
</feature>
<dbReference type="Pfam" id="PF02879">
    <property type="entry name" value="PGM_PMM_II"/>
    <property type="match status" value="1"/>
</dbReference>
<evidence type="ECO:0000256" key="1">
    <source>
        <dbReference type="ARBA" id="ARBA00001946"/>
    </source>
</evidence>
<dbReference type="Pfam" id="PF00408">
    <property type="entry name" value="PGM_PMM_IV"/>
    <property type="match status" value="1"/>
</dbReference>
<evidence type="ECO:0000256" key="8">
    <source>
        <dbReference type="ARBA" id="ARBA00068193"/>
    </source>
</evidence>
<evidence type="ECO:0000256" key="6">
    <source>
        <dbReference type="ARBA" id="ARBA00023235"/>
    </source>
</evidence>
<dbReference type="InterPro" id="IPR005844">
    <property type="entry name" value="A-D-PHexomutase_a/b/a-I"/>
</dbReference>
<evidence type="ECO:0000259" key="12">
    <source>
        <dbReference type="Pfam" id="PF02879"/>
    </source>
</evidence>
<dbReference type="SUPFAM" id="SSF55957">
    <property type="entry name" value="Phosphoglucomutase, C-terminal domain"/>
    <property type="match status" value="1"/>
</dbReference>
<evidence type="ECO:0000256" key="3">
    <source>
        <dbReference type="ARBA" id="ARBA00022553"/>
    </source>
</evidence>